<dbReference type="GO" id="GO:0016746">
    <property type="term" value="F:acyltransferase activity"/>
    <property type="evidence" value="ECO:0007669"/>
    <property type="project" value="UniProtKB-KW"/>
</dbReference>
<gene>
    <name evidence="3" type="ORF">ACFQJC_15355</name>
</gene>
<dbReference type="EMBL" id="JBHTAA010000005">
    <property type="protein sequence ID" value="MFC7204893.1"/>
    <property type="molecule type" value="Genomic_DNA"/>
</dbReference>
<dbReference type="PROSITE" id="PS51186">
    <property type="entry name" value="GNAT"/>
    <property type="match status" value="1"/>
</dbReference>
<dbReference type="Proteomes" id="UP001596481">
    <property type="component" value="Unassembled WGS sequence"/>
</dbReference>
<evidence type="ECO:0000259" key="2">
    <source>
        <dbReference type="PROSITE" id="PS51186"/>
    </source>
</evidence>
<feature type="region of interest" description="Disordered" evidence="1">
    <location>
        <begin position="113"/>
        <end position="133"/>
    </location>
</feature>
<feature type="domain" description="N-acetyltransferase" evidence="2">
    <location>
        <begin position="4"/>
        <end position="129"/>
    </location>
</feature>
<accession>A0ABD5ZIZ4</accession>
<sequence>MDRPTVRVGDSDDFLDVMRILDAGLLEAEAAEVRAKLDAGDCLVGDDSGRVVGALVLDGDEIDAVAVSPSRRGRGVGSVLVEAAAERRDRLVAEFDAGVRPFYEALGFTVERAGESEDESGFERFRGVRDESR</sequence>
<keyword evidence="3" id="KW-0808">Transferase</keyword>
<keyword evidence="3" id="KW-0012">Acyltransferase</keyword>
<dbReference type="AlphaFoldDB" id="A0ABD5ZIZ4"/>
<dbReference type="SUPFAM" id="SSF55729">
    <property type="entry name" value="Acyl-CoA N-acyltransferases (Nat)"/>
    <property type="match status" value="1"/>
</dbReference>
<dbReference type="EC" id="2.3.1.-" evidence="3"/>
<comment type="caution">
    <text evidence="3">The sequence shown here is derived from an EMBL/GenBank/DDBJ whole genome shotgun (WGS) entry which is preliminary data.</text>
</comment>
<dbReference type="Gene3D" id="3.40.630.30">
    <property type="match status" value="1"/>
</dbReference>
<protein>
    <submittedName>
        <fullName evidence="3">GNAT family N-acetyltransferase</fullName>
        <ecNumber evidence="3">2.3.1.-</ecNumber>
    </submittedName>
</protein>
<feature type="compositionally biased region" description="Basic and acidic residues" evidence="1">
    <location>
        <begin position="121"/>
        <end position="133"/>
    </location>
</feature>
<dbReference type="Pfam" id="PF13508">
    <property type="entry name" value="Acetyltransf_7"/>
    <property type="match status" value="1"/>
</dbReference>
<name>A0ABD5ZIZ4_9EURY</name>
<evidence type="ECO:0000256" key="1">
    <source>
        <dbReference type="SAM" id="MobiDB-lite"/>
    </source>
</evidence>
<dbReference type="CDD" id="cd04301">
    <property type="entry name" value="NAT_SF"/>
    <property type="match status" value="1"/>
</dbReference>
<reference evidence="3 4" key="1">
    <citation type="journal article" date="2019" name="Int. J. Syst. Evol. Microbiol.">
        <title>The Global Catalogue of Microorganisms (GCM) 10K type strain sequencing project: providing services to taxonomists for standard genome sequencing and annotation.</title>
        <authorList>
            <consortium name="The Broad Institute Genomics Platform"/>
            <consortium name="The Broad Institute Genome Sequencing Center for Infectious Disease"/>
            <person name="Wu L."/>
            <person name="Ma J."/>
        </authorList>
    </citation>
    <scope>NUCLEOTIDE SEQUENCE [LARGE SCALE GENOMIC DNA]</scope>
    <source>
        <strain evidence="3 4">DSM 29988</strain>
    </source>
</reference>
<evidence type="ECO:0000313" key="3">
    <source>
        <dbReference type="EMBL" id="MFC7204893.1"/>
    </source>
</evidence>
<organism evidence="3 4">
    <name type="scientific">Haloferax namakaokahaiae</name>
    <dbReference type="NCBI Taxonomy" id="1748331"/>
    <lineage>
        <taxon>Archaea</taxon>
        <taxon>Methanobacteriati</taxon>
        <taxon>Methanobacteriota</taxon>
        <taxon>Stenosarchaea group</taxon>
        <taxon>Halobacteria</taxon>
        <taxon>Halobacteriales</taxon>
        <taxon>Haloferacaceae</taxon>
        <taxon>Haloferax</taxon>
    </lineage>
</organism>
<evidence type="ECO:0000313" key="4">
    <source>
        <dbReference type="Proteomes" id="UP001596481"/>
    </source>
</evidence>
<dbReference type="InterPro" id="IPR016181">
    <property type="entry name" value="Acyl_CoA_acyltransferase"/>
</dbReference>
<proteinExistence type="predicted"/>
<keyword evidence="4" id="KW-1185">Reference proteome</keyword>
<dbReference type="InterPro" id="IPR000182">
    <property type="entry name" value="GNAT_dom"/>
</dbReference>
<dbReference type="RefSeq" id="WP_390224988.1">
    <property type="nucleotide sequence ID" value="NZ_JBHTAA010000005.1"/>
</dbReference>